<accession>A0ABZ1ICS3</accession>
<feature type="active site" evidence="3">
    <location>
        <position position="250"/>
    </location>
</feature>
<name>A0ABZ1ICS3_9PSEU</name>
<reference evidence="6 7" key="1">
    <citation type="journal article" date="2015" name="Int. J. Syst. Evol. Microbiol.">
        <title>Amycolatopsis rhabdoformis sp. nov., an actinomycete isolated from a tropical forest soil.</title>
        <authorList>
            <person name="Souza W.R."/>
            <person name="Silva R.E."/>
            <person name="Goodfellow M."/>
            <person name="Busarakam K."/>
            <person name="Figueiro F.S."/>
            <person name="Ferreira D."/>
            <person name="Rodrigues-Filho E."/>
            <person name="Moraes L.A.B."/>
            <person name="Zucchi T.D."/>
        </authorList>
    </citation>
    <scope>NUCLEOTIDE SEQUENCE [LARGE SCALE GENOMIC DNA]</scope>
    <source>
        <strain evidence="6 7">NCIMB 14900</strain>
    </source>
</reference>
<dbReference type="Gene3D" id="3.40.605.10">
    <property type="entry name" value="Aldehyde Dehydrogenase, Chain A, domain 1"/>
    <property type="match status" value="1"/>
</dbReference>
<dbReference type="EMBL" id="CP142149">
    <property type="protein sequence ID" value="WSE32225.1"/>
    <property type="molecule type" value="Genomic_DNA"/>
</dbReference>
<dbReference type="InterPro" id="IPR016161">
    <property type="entry name" value="Ald_DH/histidinol_DH"/>
</dbReference>
<dbReference type="RefSeq" id="WP_326835033.1">
    <property type="nucleotide sequence ID" value="NZ_CP142149.1"/>
</dbReference>
<keyword evidence="7" id="KW-1185">Reference proteome</keyword>
<dbReference type="InterPro" id="IPR029510">
    <property type="entry name" value="Ald_DH_CS_GLU"/>
</dbReference>
<sequence length="490" mass="51379">MTDTRTGFFIDGHFVDHASTGATAELISPATEEVVFEVPVAGAPELDAAIDAARRAFDDGPWPRMSVKERGEVLLAACDLIEGELETAAHVQADEMGAPVSLGRMSGRSAVDMVRELCANVAGYSEVESRSGAWDYEIRSEPYGVVAAISPWNGPFAATIMKGAVALLAGCTVVDKPPVESPVSSLLFAEALSAAGLPAGAFNLVAGGGELGERLVSSSGIDLVSFTGGTAVGKQVGRICGEQLKRVVLELGGKSAGVVLPDGDVATAVRAVAAGVFYNSGQVCSSLTRLLVPRDLADAAVAGLAEIAGRLRLGDPHEETTQLGPLATSRHRDRVERYVALGVEEGAQLVCGGNRPADLPRGWFLEPTVFTGVSNSMRLAQEEIFGPVASVITYTDEAEAAAVANDSPYGLNAAVFSADEGRALDFARRLRTGAVTINDFAQNFSAPRWHIKDSGIGVRTGREGYETHRLAKLYNLRPSARAARNAEIVT</sequence>
<dbReference type="PROSITE" id="PS00687">
    <property type="entry name" value="ALDEHYDE_DEHYDR_GLU"/>
    <property type="match status" value="1"/>
</dbReference>
<evidence type="ECO:0000256" key="2">
    <source>
        <dbReference type="ARBA" id="ARBA00023002"/>
    </source>
</evidence>
<evidence type="ECO:0000259" key="5">
    <source>
        <dbReference type="Pfam" id="PF00171"/>
    </source>
</evidence>
<dbReference type="SUPFAM" id="SSF53720">
    <property type="entry name" value="ALDH-like"/>
    <property type="match status" value="1"/>
</dbReference>
<evidence type="ECO:0000256" key="4">
    <source>
        <dbReference type="RuleBase" id="RU003345"/>
    </source>
</evidence>
<organism evidence="6 7">
    <name type="scientific">Amycolatopsis rhabdoformis</name>
    <dbReference type="NCBI Taxonomy" id="1448059"/>
    <lineage>
        <taxon>Bacteria</taxon>
        <taxon>Bacillati</taxon>
        <taxon>Actinomycetota</taxon>
        <taxon>Actinomycetes</taxon>
        <taxon>Pseudonocardiales</taxon>
        <taxon>Pseudonocardiaceae</taxon>
        <taxon>Amycolatopsis</taxon>
    </lineage>
</organism>
<evidence type="ECO:0000256" key="3">
    <source>
        <dbReference type="PROSITE-ProRule" id="PRU10007"/>
    </source>
</evidence>
<evidence type="ECO:0000313" key="6">
    <source>
        <dbReference type="EMBL" id="WSE32225.1"/>
    </source>
</evidence>
<dbReference type="Gene3D" id="3.40.309.10">
    <property type="entry name" value="Aldehyde Dehydrogenase, Chain A, domain 2"/>
    <property type="match status" value="1"/>
</dbReference>
<feature type="domain" description="Aldehyde dehydrogenase" evidence="5">
    <location>
        <begin position="19"/>
        <end position="466"/>
    </location>
</feature>
<comment type="similarity">
    <text evidence="1 4">Belongs to the aldehyde dehydrogenase family.</text>
</comment>
<dbReference type="InterPro" id="IPR015590">
    <property type="entry name" value="Aldehyde_DH_dom"/>
</dbReference>
<gene>
    <name evidence="6" type="ORF">VSH64_08900</name>
</gene>
<proteinExistence type="inferred from homology"/>
<dbReference type="InterPro" id="IPR016162">
    <property type="entry name" value="Ald_DH_N"/>
</dbReference>
<dbReference type="Proteomes" id="UP001330812">
    <property type="component" value="Chromosome"/>
</dbReference>
<dbReference type="InterPro" id="IPR016163">
    <property type="entry name" value="Ald_DH_C"/>
</dbReference>
<protein>
    <submittedName>
        <fullName evidence="6">Aldehyde dehydrogenase family protein</fullName>
    </submittedName>
</protein>
<evidence type="ECO:0000256" key="1">
    <source>
        <dbReference type="ARBA" id="ARBA00009986"/>
    </source>
</evidence>
<dbReference type="PANTHER" id="PTHR42804:SF1">
    <property type="entry name" value="ALDEHYDE DEHYDROGENASE-RELATED"/>
    <property type="match status" value="1"/>
</dbReference>
<dbReference type="Pfam" id="PF00171">
    <property type="entry name" value="Aldedh"/>
    <property type="match status" value="1"/>
</dbReference>
<dbReference type="PANTHER" id="PTHR42804">
    <property type="entry name" value="ALDEHYDE DEHYDROGENASE"/>
    <property type="match status" value="1"/>
</dbReference>
<evidence type="ECO:0000313" key="7">
    <source>
        <dbReference type="Proteomes" id="UP001330812"/>
    </source>
</evidence>
<keyword evidence="2 4" id="KW-0560">Oxidoreductase</keyword>